<evidence type="ECO:0000256" key="1">
    <source>
        <dbReference type="ARBA" id="ARBA00022737"/>
    </source>
</evidence>
<dbReference type="Gene3D" id="1.25.40.10">
    <property type="entry name" value="Tetratricopeptide repeat domain"/>
    <property type="match status" value="1"/>
</dbReference>
<keyword evidence="2" id="KW-0067">ATP-binding</keyword>
<feature type="domain" description="ATP-grasp" evidence="3">
    <location>
        <begin position="251"/>
        <end position="435"/>
    </location>
</feature>
<dbReference type="PANTHER" id="PTHR47942:SF63">
    <property type="entry name" value="PENTATRICOPEPTIDE REPEAT-CONTAINING PROTEIN"/>
    <property type="match status" value="1"/>
</dbReference>
<dbReference type="InterPro" id="IPR011990">
    <property type="entry name" value="TPR-like_helical_dom_sf"/>
</dbReference>
<dbReference type="EMBL" id="CAUJNA010002513">
    <property type="protein sequence ID" value="CAJ1393224.1"/>
    <property type="molecule type" value="Genomic_DNA"/>
</dbReference>
<keyword evidence="2" id="KW-0547">Nucleotide-binding</keyword>
<dbReference type="InterPro" id="IPR051222">
    <property type="entry name" value="PPR/CCM1_RNA-binding"/>
</dbReference>
<dbReference type="Proteomes" id="UP001178507">
    <property type="component" value="Unassembled WGS sequence"/>
</dbReference>
<protein>
    <recommendedName>
        <fullName evidence="3">ATP-grasp domain-containing protein</fullName>
    </recommendedName>
</protein>
<accession>A0AA36ITH9</accession>
<evidence type="ECO:0000256" key="2">
    <source>
        <dbReference type="PROSITE-ProRule" id="PRU00409"/>
    </source>
</evidence>
<dbReference type="PROSITE" id="PS50975">
    <property type="entry name" value="ATP_GRASP"/>
    <property type="match status" value="1"/>
</dbReference>
<keyword evidence="5" id="KW-1185">Reference proteome</keyword>
<dbReference type="Pfam" id="PF02655">
    <property type="entry name" value="ATP-grasp_3"/>
    <property type="match status" value="1"/>
</dbReference>
<name>A0AA36ITH9_9DINO</name>
<reference evidence="4" key="1">
    <citation type="submission" date="2023-08" db="EMBL/GenBank/DDBJ databases">
        <authorList>
            <person name="Chen Y."/>
            <person name="Shah S."/>
            <person name="Dougan E. K."/>
            <person name="Thang M."/>
            <person name="Chan C."/>
        </authorList>
    </citation>
    <scope>NUCLEOTIDE SEQUENCE</scope>
</reference>
<dbReference type="GO" id="GO:0005524">
    <property type="term" value="F:ATP binding"/>
    <property type="evidence" value="ECO:0007669"/>
    <property type="project" value="UniProtKB-UniRule"/>
</dbReference>
<dbReference type="InterPro" id="IPR011761">
    <property type="entry name" value="ATP-grasp"/>
</dbReference>
<evidence type="ECO:0000259" key="3">
    <source>
        <dbReference type="PROSITE" id="PS50975"/>
    </source>
</evidence>
<dbReference type="Gene3D" id="3.30.470.20">
    <property type="entry name" value="ATP-grasp fold, B domain"/>
    <property type="match status" value="1"/>
</dbReference>
<dbReference type="PANTHER" id="PTHR47942">
    <property type="entry name" value="TETRATRICOPEPTIDE REPEAT (TPR)-LIKE SUPERFAMILY PROTEIN-RELATED"/>
    <property type="match status" value="1"/>
</dbReference>
<gene>
    <name evidence="4" type="ORF">EVOR1521_LOCUS18141</name>
</gene>
<organism evidence="4 5">
    <name type="scientific">Effrenium voratum</name>
    <dbReference type="NCBI Taxonomy" id="2562239"/>
    <lineage>
        <taxon>Eukaryota</taxon>
        <taxon>Sar</taxon>
        <taxon>Alveolata</taxon>
        <taxon>Dinophyceae</taxon>
        <taxon>Suessiales</taxon>
        <taxon>Symbiodiniaceae</taxon>
        <taxon>Effrenium</taxon>
    </lineage>
</organism>
<sequence>MGPCAATRPALRGAFGGSWGGVHRHPRLALSAFGPPLPLQAWDPLKAFTLERDVESDMLLANEAVGSYVQSYNVMLTDHAWTADWQGALETLQDMRALGVTPDTTSYFACICACRRGRAWENALDLLTDAWSKDLEPDIECYGHAIRACSKEQPGEAAKLLKELRSWGPAPAPRFQTTPMLRWARQLKQYGCGVVNSIDWQGMGTVPTSPARPCWLLPNQDQVAIRVAERQGDLRHAGWKVVWVDPEVVSTLCNKASMIEYAKSKGIEASTPRCYQSSEEAVYPCILKPAVGTFGKDTHVVRSAEEVEHLTRGGDLQPKWVLQELVAGRLEYSTTLLVLNGEVVDYVNTMYEYDGEEYVWPFVQEVRHEYVSVPHDHLDVMRVLLSEFSGICCLGYKLRSDGSICIFEVNPRIGGDLVFECPKNRARALFEKLDFMF</sequence>
<keyword evidence="1" id="KW-0677">Repeat</keyword>
<evidence type="ECO:0000313" key="5">
    <source>
        <dbReference type="Proteomes" id="UP001178507"/>
    </source>
</evidence>
<evidence type="ECO:0000313" key="4">
    <source>
        <dbReference type="EMBL" id="CAJ1393224.1"/>
    </source>
</evidence>
<dbReference type="AlphaFoldDB" id="A0AA36ITH9"/>
<dbReference type="InterPro" id="IPR003806">
    <property type="entry name" value="ATP-grasp_PylC-type"/>
</dbReference>
<proteinExistence type="predicted"/>
<dbReference type="GO" id="GO:0046872">
    <property type="term" value="F:metal ion binding"/>
    <property type="evidence" value="ECO:0007669"/>
    <property type="project" value="InterPro"/>
</dbReference>
<comment type="caution">
    <text evidence="4">The sequence shown here is derived from an EMBL/GenBank/DDBJ whole genome shotgun (WGS) entry which is preliminary data.</text>
</comment>
<dbReference type="SUPFAM" id="SSF56059">
    <property type="entry name" value="Glutathione synthetase ATP-binding domain-like"/>
    <property type="match status" value="1"/>
</dbReference>